<evidence type="ECO:0000259" key="7">
    <source>
        <dbReference type="Pfam" id="PF13087"/>
    </source>
</evidence>
<dbReference type="GO" id="GO:0005737">
    <property type="term" value="C:cytoplasm"/>
    <property type="evidence" value="ECO:0007669"/>
    <property type="project" value="TreeGrafter"/>
</dbReference>
<feature type="domain" description="DNA2/NAM7 helicase helicase" evidence="6">
    <location>
        <begin position="104"/>
        <end position="170"/>
    </location>
</feature>
<evidence type="ECO:0000259" key="6">
    <source>
        <dbReference type="Pfam" id="PF13086"/>
    </source>
</evidence>
<dbReference type="InterPro" id="IPR026851">
    <property type="entry name" value="Dna2/JHS1_DEXXQ-box"/>
</dbReference>
<evidence type="ECO:0000256" key="4">
    <source>
        <dbReference type="ARBA" id="ARBA00022806"/>
    </source>
</evidence>
<feature type="domain" description="DNA2/NAM7 helicase-like C-terminal" evidence="7">
    <location>
        <begin position="180"/>
        <end position="385"/>
    </location>
</feature>
<name>A0A061RDF2_9CHLO</name>
<feature type="domain" description="DNA2/NAM7 helicase helicase" evidence="6">
    <location>
        <begin position="1"/>
        <end position="90"/>
    </location>
</feature>
<dbReference type="CDD" id="cd18808">
    <property type="entry name" value="SF1_C_Upf1"/>
    <property type="match status" value="1"/>
</dbReference>
<dbReference type="AlphaFoldDB" id="A0A061RDF2"/>
<dbReference type="InterPro" id="IPR027417">
    <property type="entry name" value="P-loop_NTPase"/>
</dbReference>
<dbReference type="InterPro" id="IPR050534">
    <property type="entry name" value="Coronavir_polyprotein_1ab"/>
</dbReference>
<dbReference type="Gene3D" id="3.40.50.300">
    <property type="entry name" value="P-loop containing nucleotide triphosphate hydrolases"/>
    <property type="match status" value="2"/>
</dbReference>
<dbReference type="GO" id="GO:0005634">
    <property type="term" value="C:nucleus"/>
    <property type="evidence" value="ECO:0007669"/>
    <property type="project" value="TreeGrafter"/>
</dbReference>
<dbReference type="InterPro" id="IPR047187">
    <property type="entry name" value="SF1_C_Upf1"/>
</dbReference>
<dbReference type="SUPFAM" id="SSF52540">
    <property type="entry name" value="P-loop containing nucleoside triphosphate hydrolases"/>
    <property type="match status" value="1"/>
</dbReference>
<dbReference type="InterPro" id="IPR041679">
    <property type="entry name" value="DNA2/NAM7-like_C"/>
</dbReference>
<protein>
    <submittedName>
        <fullName evidence="8">DNA replication ATP-dependent helicase Dna2</fullName>
    </submittedName>
</protein>
<dbReference type="PANTHER" id="PTHR43788">
    <property type="entry name" value="DNA2/NAM7 HELICASE FAMILY MEMBER"/>
    <property type="match status" value="1"/>
</dbReference>
<dbReference type="Pfam" id="PF13086">
    <property type="entry name" value="AAA_11"/>
    <property type="match status" value="2"/>
</dbReference>
<dbReference type="GO" id="GO:0017116">
    <property type="term" value="F:single-stranded DNA helicase activity"/>
    <property type="evidence" value="ECO:0007669"/>
    <property type="project" value="InterPro"/>
</dbReference>
<accession>A0A061RDF2</accession>
<sequence length="413" mass="43861">MNAEQAEAVRKVVEASDYALILGMPGTGKTATICHIVSALAAAGLSVLVTAYTNSAVDNVLLRLKRENAVEFLRLGGRGGVHSDLKEHCLGSVRFPCESVDQIRRMVEALQVIGTTCLGVGHTLIQAKRFDVVIVDEASQLTLPASLGALAKASKFVLVGDHYQLPPLVVDEQASQGGLAVSIFETLAEAHPVACTVLSRQYRMCKPIMGLANELVYSGRMKCGCQRVAGARLALSSGQQPDGGCPQWLQKVLDPSQALVFIDTARQTPEAPAGSSLCNLGEAAIVSECLERLLGCGADASSLAVISPYRAQVNTISKTVGPSNTASGIEVLTIDRSQGRDKSCVIISLVRSNAQRSPGELLTDWRRINVALTRAQHKLILIGCASTLSSIPFFSEILDAAARDGWLCAWQTP</sequence>
<evidence type="ECO:0000256" key="3">
    <source>
        <dbReference type="ARBA" id="ARBA00022801"/>
    </source>
</evidence>
<dbReference type="PANTHER" id="PTHR43788:SF8">
    <property type="entry name" value="DNA-BINDING PROTEIN SMUBP-2"/>
    <property type="match status" value="1"/>
</dbReference>
<dbReference type="GO" id="GO:0016787">
    <property type="term" value="F:hydrolase activity"/>
    <property type="evidence" value="ECO:0007669"/>
    <property type="project" value="UniProtKB-KW"/>
</dbReference>
<proteinExistence type="inferred from homology"/>
<evidence type="ECO:0000313" key="8">
    <source>
        <dbReference type="EMBL" id="JAC68526.1"/>
    </source>
</evidence>
<comment type="similarity">
    <text evidence="1">Belongs to the DNA2/NAM7 helicase family.</text>
</comment>
<keyword evidence="2" id="KW-0547">Nucleotide-binding</keyword>
<evidence type="ECO:0000256" key="5">
    <source>
        <dbReference type="ARBA" id="ARBA00022840"/>
    </source>
</evidence>
<dbReference type="InterPro" id="IPR041677">
    <property type="entry name" value="DNA2/NAM7_AAA_11"/>
</dbReference>
<evidence type="ECO:0000256" key="2">
    <source>
        <dbReference type="ARBA" id="ARBA00022741"/>
    </source>
</evidence>
<evidence type="ECO:0000256" key="1">
    <source>
        <dbReference type="ARBA" id="ARBA00007913"/>
    </source>
</evidence>
<reference evidence="8" key="1">
    <citation type="submission" date="2014-05" db="EMBL/GenBank/DDBJ databases">
        <title>The transcriptome of the halophilic microalga Tetraselmis sp. GSL018 isolated from the Great Salt Lake, Utah.</title>
        <authorList>
            <person name="Jinkerson R.E."/>
            <person name="D'Adamo S."/>
            <person name="Posewitz M.C."/>
        </authorList>
    </citation>
    <scope>NUCLEOTIDE SEQUENCE</scope>
    <source>
        <strain evidence="8">GSL018</strain>
    </source>
</reference>
<keyword evidence="4 8" id="KW-0347">Helicase</keyword>
<gene>
    <name evidence="8" type="primary">DNA2</name>
    <name evidence="8" type="ORF">TSPGSL018_8501</name>
</gene>
<keyword evidence="5" id="KW-0067">ATP-binding</keyword>
<keyword evidence="3" id="KW-0378">Hydrolase</keyword>
<organism evidence="8">
    <name type="scientific">Tetraselmis sp. GSL018</name>
    <dbReference type="NCBI Taxonomy" id="582737"/>
    <lineage>
        <taxon>Eukaryota</taxon>
        <taxon>Viridiplantae</taxon>
        <taxon>Chlorophyta</taxon>
        <taxon>core chlorophytes</taxon>
        <taxon>Chlorodendrophyceae</taxon>
        <taxon>Chlorodendrales</taxon>
        <taxon>Chlorodendraceae</taxon>
        <taxon>Tetraselmis</taxon>
    </lineage>
</organism>
<dbReference type="Pfam" id="PF13087">
    <property type="entry name" value="AAA_12"/>
    <property type="match status" value="1"/>
</dbReference>
<dbReference type="CDD" id="cd18041">
    <property type="entry name" value="DEXXQc_DNA2"/>
    <property type="match status" value="1"/>
</dbReference>
<dbReference type="GO" id="GO:0043139">
    <property type="term" value="F:5'-3' DNA helicase activity"/>
    <property type="evidence" value="ECO:0007669"/>
    <property type="project" value="TreeGrafter"/>
</dbReference>
<dbReference type="GO" id="GO:0005524">
    <property type="term" value="F:ATP binding"/>
    <property type="evidence" value="ECO:0007669"/>
    <property type="project" value="UniProtKB-KW"/>
</dbReference>
<dbReference type="EMBL" id="GBEZ01017847">
    <property type="protein sequence ID" value="JAC68526.1"/>
    <property type="molecule type" value="Transcribed_RNA"/>
</dbReference>